<feature type="region of interest" description="Disordered" evidence="1">
    <location>
        <begin position="275"/>
        <end position="307"/>
    </location>
</feature>
<evidence type="ECO:0000313" key="3">
    <source>
        <dbReference type="Proteomes" id="UP000324629"/>
    </source>
</evidence>
<keyword evidence="3" id="KW-1185">Reference proteome</keyword>
<dbReference type="Proteomes" id="UP000324629">
    <property type="component" value="Unassembled WGS sequence"/>
</dbReference>
<protein>
    <submittedName>
        <fullName evidence="2">Uncharacterized protein</fullName>
    </submittedName>
</protein>
<evidence type="ECO:0000313" key="2">
    <source>
        <dbReference type="EMBL" id="KAA3675728.1"/>
    </source>
</evidence>
<dbReference type="EMBL" id="QNGE01002353">
    <property type="protein sequence ID" value="KAA3675728.1"/>
    <property type="molecule type" value="Genomic_DNA"/>
</dbReference>
<feature type="compositionally biased region" description="Polar residues" evidence="1">
    <location>
        <begin position="58"/>
        <end position="70"/>
    </location>
</feature>
<reference evidence="2 3" key="1">
    <citation type="journal article" date="2019" name="Gigascience">
        <title>Whole-genome sequence of the oriental lung fluke Paragonimus westermani.</title>
        <authorList>
            <person name="Oey H."/>
            <person name="Zakrzewski M."/>
            <person name="Narain K."/>
            <person name="Devi K.R."/>
            <person name="Agatsuma T."/>
            <person name="Nawaratna S."/>
            <person name="Gobert G.N."/>
            <person name="Jones M.K."/>
            <person name="Ragan M.A."/>
            <person name="McManus D.P."/>
            <person name="Krause L."/>
        </authorList>
    </citation>
    <scope>NUCLEOTIDE SEQUENCE [LARGE SCALE GENOMIC DNA]</scope>
    <source>
        <strain evidence="2 3">IND2009</strain>
    </source>
</reference>
<feature type="region of interest" description="Disordered" evidence="1">
    <location>
        <begin position="39"/>
        <end position="70"/>
    </location>
</feature>
<feature type="compositionally biased region" description="Polar residues" evidence="1">
    <location>
        <begin position="298"/>
        <end position="307"/>
    </location>
</feature>
<feature type="compositionally biased region" description="Low complexity" evidence="1">
    <location>
        <begin position="118"/>
        <end position="150"/>
    </location>
</feature>
<feature type="region of interest" description="Disordered" evidence="1">
    <location>
        <begin position="409"/>
        <end position="439"/>
    </location>
</feature>
<organism evidence="2 3">
    <name type="scientific">Paragonimus westermani</name>
    <dbReference type="NCBI Taxonomy" id="34504"/>
    <lineage>
        <taxon>Eukaryota</taxon>
        <taxon>Metazoa</taxon>
        <taxon>Spiralia</taxon>
        <taxon>Lophotrochozoa</taxon>
        <taxon>Platyhelminthes</taxon>
        <taxon>Trematoda</taxon>
        <taxon>Digenea</taxon>
        <taxon>Plagiorchiida</taxon>
        <taxon>Troglotremata</taxon>
        <taxon>Troglotrematidae</taxon>
        <taxon>Paragonimus</taxon>
    </lineage>
</organism>
<proteinExistence type="predicted"/>
<dbReference type="AlphaFoldDB" id="A0A5J4NK84"/>
<feature type="compositionally biased region" description="Polar residues" evidence="1">
    <location>
        <begin position="412"/>
        <end position="431"/>
    </location>
</feature>
<comment type="caution">
    <text evidence="2">The sequence shown here is derived from an EMBL/GenBank/DDBJ whole genome shotgun (WGS) entry which is preliminary data.</text>
</comment>
<feature type="region of interest" description="Disordered" evidence="1">
    <location>
        <begin position="103"/>
        <end position="150"/>
    </location>
</feature>
<accession>A0A5J4NK84</accession>
<gene>
    <name evidence="2" type="ORF">DEA37_0009401</name>
</gene>
<evidence type="ECO:0000256" key="1">
    <source>
        <dbReference type="SAM" id="MobiDB-lite"/>
    </source>
</evidence>
<sequence>MSFQCVCDHTHKNHGVCENVTHCFVEFPPPPPDLFGTDNFVLPPPPPSVDNRTLEPGSLNQPNPQYSPVQSRMQPAVGCIVKPFLVKIHSRLPYVRLFYPSNTPKNSSRPTSSHTCGVDVTPTTSTTSVPIESPVPVARASGPAVRPMVPRRAPSTRLSTVQMTVGVSDHSSSANGLGSSNCIPENCAQARESQSGPGNEKFPCKVERLKQDQAPCERNPANRVANGSHTVENSAIEQTVPPVVDIIRKFDGSSRPNPIYPTMSSDKAFEKVDATRRPSRECKRTMNLPSPLYLPEPTDSSRTQVSQNGPDITPLPTVQELARGFTAAAVVSGSYPTTISGRSTSNVFMSPSPLPPTFLGPASALPRHFLPPVSSTESSPRVQTMFTSHPAPGEFTPQPPLPLLLPPGRLHSPTSTVPLSSFGQSGPPNQTADRHQPQLPYFQSDGHSGSFCVPSSLATSSTTAQPSLDTVGNCGSSHHAVSSNVTAAPASQATPAVLSRSVDHSNAFFPNEEPVNSNFLFQVGQQLADAVLRRQSSAVDDGIRPRGETKSVHALRLDSATLETLVQFNVVDAGQIPGYQDIPMGIPDWKAQRIERKNRQAAAVYAKLSTCLSVQDSTSPINTSETARQEVHSIISAELTAKLQRRLEKVDSTLST</sequence>
<name>A0A5J4NK84_9TREM</name>
<feature type="compositionally biased region" description="Basic and acidic residues" evidence="1">
    <location>
        <begin position="275"/>
        <end position="284"/>
    </location>
</feature>
<feature type="compositionally biased region" description="Polar residues" evidence="1">
    <location>
        <begin position="103"/>
        <end position="115"/>
    </location>
</feature>